<comment type="caution">
    <text evidence="12">The sequence shown here is derived from an EMBL/GenBank/DDBJ whole genome shotgun (WGS) entry which is preliminary data.</text>
</comment>
<keyword evidence="6" id="KW-0418">Kinase</keyword>
<evidence type="ECO:0000259" key="11">
    <source>
        <dbReference type="PROSITE" id="PS50110"/>
    </source>
</evidence>
<dbReference type="InterPro" id="IPR035965">
    <property type="entry name" value="PAS-like_dom_sf"/>
</dbReference>
<dbReference type="FunFam" id="1.10.287.130:FF:000002">
    <property type="entry name" value="Two-component osmosensing histidine kinase"/>
    <property type="match status" value="1"/>
</dbReference>
<feature type="domain" description="Histidine kinase" evidence="10">
    <location>
        <begin position="159"/>
        <end position="379"/>
    </location>
</feature>
<dbReference type="Pfam" id="PF00072">
    <property type="entry name" value="Response_reg"/>
    <property type="match status" value="1"/>
</dbReference>
<dbReference type="InterPro" id="IPR003594">
    <property type="entry name" value="HATPase_dom"/>
</dbReference>
<dbReference type="Pfam" id="PF00512">
    <property type="entry name" value="HisKA"/>
    <property type="match status" value="1"/>
</dbReference>
<dbReference type="Pfam" id="PF02518">
    <property type="entry name" value="HATPase_c"/>
    <property type="match status" value="1"/>
</dbReference>
<evidence type="ECO:0000259" key="10">
    <source>
        <dbReference type="PROSITE" id="PS50109"/>
    </source>
</evidence>
<dbReference type="EMBL" id="LPWH01000062">
    <property type="protein sequence ID" value="POR02252.1"/>
    <property type="molecule type" value="Genomic_DNA"/>
</dbReference>
<dbReference type="SUPFAM" id="SSF55785">
    <property type="entry name" value="PYP-like sensor domain (PAS domain)"/>
    <property type="match status" value="1"/>
</dbReference>
<dbReference type="Gene3D" id="3.30.450.20">
    <property type="entry name" value="PAS domain"/>
    <property type="match status" value="1"/>
</dbReference>
<evidence type="ECO:0000256" key="9">
    <source>
        <dbReference type="PROSITE-ProRule" id="PRU00169"/>
    </source>
</evidence>
<evidence type="ECO:0000256" key="5">
    <source>
        <dbReference type="ARBA" id="ARBA00022741"/>
    </source>
</evidence>
<organism evidence="12 13">
    <name type="scientific">Alkalispirochaeta sphaeroplastigenens</name>
    <dbReference type="NCBI Taxonomy" id="1187066"/>
    <lineage>
        <taxon>Bacteria</taxon>
        <taxon>Pseudomonadati</taxon>
        <taxon>Spirochaetota</taxon>
        <taxon>Spirochaetia</taxon>
        <taxon>Spirochaetales</taxon>
        <taxon>Spirochaetaceae</taxon>
        <taxon>Alkalispirochaeta</taxon>
    </lineage>
</organism>
<dbReference type="CDD" id="cd00082">
    <property type="entry name" value="HisKA"/>
    <property type="match status" value="1"/>
</dbReference>
<feature type="modified residue" description="4-aspartylphosphate" evidence="9">
    <location>
        <position position="463"/>
    </location>
</feature>
<evidence type="ECO:0000256" key="8">
    <source>
        <dbReference type="ARBA" id="ARBA00023012"/>
    </source>
</evidence>
<dbReference type="GO" id="GO:0005524">
    <property type="term" value="F:ATP binding"/>
    <property type="evidence" value="ECO:0007669"/>
    <property type="project" value="UniProtKB-KW"/>
</dbReference>
<proteinExistence type="predicted"/>
<evidence type="ECO:0000313" key="13">
    <source>
        <dbReference type="Proteomes" id="UP000237350"/>
    </source>
</evidence>
<dbReference type="PROSITE" id="PS50109">
    <property type="entry name" value="HIS_KIN"/>
    <property type="match status" value="1"/>
</dbReference>
<dbReference type="PANTHER" id="PTHR45339:SF1">
    <property type="entry name" value="HYBRID SIGNAL TRANSDUCTION HISTIDINE KINASE J"/>
    <property type="match status" value="1"/>
</dbReference>
<dbReference type="SUPFAM" id="SSF52172">
    <property type="entry name" value="CheY-like"/>
    <property type="match status" value="1"/>
</dbReference>
<evidence type="ECO:0000256" key="1">
    <source>
        <dbReference type="ARBA" id="ARBA00000085"/>
    </source>
</evidence>
<dbReference type="CDD" id="cd00130">
    <property type="entry name" value="PAS"/>
    <property type="match status" value="1"/>
</dbReference>
<dbReference type="Gene3D" id="3.30.565.10">
    <property type="entry name" value="Histidine kinase-like ATPase, C-terminal domain"/>
    <property type="match status" value="1"/>
</dbReference>
<evidence type="ECO:0000256" key="6">
    <source>
        <dbReference type="ARBA" id="ARBA00022777"/>
    </source>
</evidence>
<gene>
    <name evidence="12" type="ORF">AU468_06590</name>
</gene>
<evidence type="ECO:0000256" key="7">
    <source>
        <dbReference type="ARBA" id="ARBA00022840"/>
    </source>
</evidence>
<dbReference type="InterPro" id="IPR011006">
    <property type="entry name" value="CheY-like_superfamily"/>
</dbReference>
<feature type="domain" description="Response regulatory" evidence="11">
    <location>
        <begin position="414"/>
        <end position="532"/>
    </location>
</feature>
<dbReference type="Pfam" id="PF08448">
    <property type="entry name" value="PAS_4"/>
    <property type="match status" value="1"/>
</dbReference>
<dbReference type="Gene3D" id="3.40.50.2300">
    <property type="match status" value="1"/>
</dbReference>
<keyword evidence="13" id="KW-1185">Reference proteome</keyword>
<evidence type="ECO:0000256" key="4">
    <source>
        <dbReference type="ARBA" id="ARBA00022679"/>
    </source>
</evidence>
<dbReference type="SMART" id="SM00387">
    <property type="entry name" value="HATPase_c"/>
    <property type="match status" value="1"/>
</dbReference>
<keyword evidence="4" id="KW-0808">Transferase</keyword>
<dbReference type="CDD" id="cd17546">
    <property type="entry name" value="REC_hyHK_CKI1_RcsC-like"/>
    <property type="match status" value="1"/>
</dbReference>
<evidence type="ECO:0000313" key="12">
    <source>
        <dbReference type="EMBL" id="POR02252.1"/>
    </source>
</evidence>
<accession>A0A2S4JRY2</accession>
<sequence length="536" mass="59259">MKSRTPSSDHLSREPSSFPDLPGEELFFRLPLAALVLDPAGLIVQANLAGASLLGSSDQSLAGTPLARFLPGEYHRPLGSHLDAVFEQGTPQSIELPLHPLRGTHCLARLESRVIPAEQPLCLVVLQNITGRKTLEDDLIMARERAVEANDAKSAFLANMSHEIRTPLGGIIATAELLLQTELAPEQEEYADTLHSSARSLLAVVEDLLDLSRVEANTLLLQDAPFHLPRLVSAVEHLFRPVTTRKNISFTVTLAESIPPFLRGDQKRLRHILVNLVSNAITCTRAGAITLRVTEEPLADYLREIIFEVTDETREVGRSEARLLRQALNEAGRETLRFDPQVQGLAIARKLAKLMGGQLYFDSPGTGGVRFFFTLPLEVARQDEAPAGKEPYREVCHEAGPDPDPDHPRDDPWRVLVAEDNSTNTLVLRTILEKAGFSVRTVRDGLEALEALEEESFDLVLMDISMPRMDGITATGEIRARQPGFHRDIPVIAITAHSQEGDRERFIAAGMSDYISKPFLQGTVLEVVRRNLRRPT</sequence>
<dbReference type="InterPro" id="IPR036890">
    <property type="entry name" value="HATPase_C_sf"/>
</dbReference>
<dbReference type="PROSITE" id="PS50110">
    <property type="entry name" value="RESPONSE_REGULATORY"/>
    <property type="match status" value="1"/>
</dbReference>
<dbReference type="PANTHER" id="PTHR45339">
    <property type="entry name" value="HYBRID SIGNAL TRANSDUCTION HISTIDINE KINASE J"/>
    <property type="match status" value="1"/>
</dbReference>
<dbReference type="AlphaFoldDB" id="A0A2S4JRY2"/>
<comment type="catalytic activity">
    <reaction evidence="1">
        <text>ATP + protein L-histidine = ADP + protein N-phospho-L-histidine.</text>
        <dbReference type="EC" id="2.7.13.3"/>
    </reaction>
</comment>
<dbReference type="Gene3D" id="1.10.287.130">
    <property type="match status" value="1"/>
</dbReference>
<dbReference type="InterPro" id="IPR036097">
    <property type="entry name" value="HisK_dim/P_sf"/>
</dbReference>
<dbReference type="InterPro" id="IPR013656">
    <property type="entry name" value="PAS_4"/>
</dbReference>
<keyword evidence="8" id="KW-0902">Two-component regulatory system</keyword>
<dbReference type="Proteomes" id="UP000237350">
    <property type="component" value="Unassembled WGS sequence"/>
</dbReference>
<dbReference type="InterPro" id="IPR003661">
    <property type="entry name" value="HisK_dim/P_dom"/>
</dbReference>
<dbReference type="EC" id="2.7.13.3" evidence="2"/>
<dbReference type="SMART" id="SM00388">
    <property type="entry name" value="HisKA"/>
    <property type="match status" value="1"/>
</dbReference>
<dbReference type="InterPro" id="IPR001789">
    <property type="entry name" value="Sig_transdc_resp-reg_receiver"/>
</dbReference>
<reference evidence="13" key="1">
    <citation type="submission" date="2015-12" db="EMBL/GenBank/DDBJ databases">
        <authorList>
            <person name="Lodha T.D."/>
            <person name="Chintalapati S."/>
            <person name="Chintalapati V.R."/>
            <person name="Sravanthi T."/>
        </authorList>
    </citation>
    <scope>NUCLEOTIDE SEQUENCE [LARGE SCALE GENOMIC DNA]</scope>
    <source>
        <strain evidence="13">JC133</strain>
    </source>
</reference>
<evidence type="ECO:0000256" key="2">
    <source>
        <dbReference type="ARBA" id="ARBA00012438"/>
    </source>
</evidence>
<dbReference type="SUPFAM" id="SSF55874">
    <property type="entry name" value="ATPase domain of HSP90 chaperone/DNA topoisomerase II/histidine kinase"/>
    <property type="match status" value="1"/>
</dbReference>
<dbReference type="InterPro" id="IPR000014">
    <property type="entry name" value="PAS"/>
</dbReference>
<keyword evidence="5" id="KW-0547">Nucleotide-binding</keyword>
<dbReference type="InterPro" id="IPR005467">
    <property type="entry name" value="His_kinase_dom"/>
</dbReference>
<dbReference type="RefSeq" id="WP_103680023.1">
    <property type="nucleotide sequence ID" value="NZ_LPWH01000062.1"/>
</dbReference>
<dbReference type="SMART" id="SM00448">
    <property type="entry name" value="REC"/>
    <property type="match status" value="1"/>
</dbReference>
<keyword evidence="3 9" id="KW-0597">Phosphoprotein</keyword>
<dbReference type="OrthoDB" id="6192248at2"/>
<protein>
    <recommendedName>
        <fullName evidence="2">histidine kinase</fullName>
        <ecNumber evidence="2">2.7.13.3</ecNumber>
    </recommendedName>
</protein>
<dbReference type="GO" id="GO:0000155">
    <property type="term" value="F:phosphorelay sensor kinase activity"/>
    <property type="evidence" value="ECO:0007669"/>
    <property type="project" value="InterPro"/>
</dbReference>
<evidence type="ECO:0000256" key="3">
    <source>
        <dbReference type="ARBA" id="ARBA00022553"/>
    </source>
</evidence>
<dbReference type="SUPFAM" id="SSF47384">
    <property type="entry name" value="Homodimeric domain of signal transducing histidine kinase"/>
    <property type="match status" value="1"/>
</dbReference>
<keyword evidence="7" id="KW-0067">ATP-binding</keyword>
<name>A0A2S4JRY2_9SPIO</name>